<feature type="region of interest" description="Disordered" evidence="1">
    <location>
        <begin position="125"/>
        <end position="219"/>
    </location>
</feature>
<proteinExistence type="predicted"/>
<accession>A0AAV9B8D6</accession>
<evidence type="ECO:0000313" key="3">
    <source>
        <dbReference type="Proteomes" id="UP001179952"/>
    </source>
</evidence>
<reference evidence="2" key="1">
    <citation type="journal article" date="2023" name="Nat. Commun.">
        <title>Diploid and tetraploid genomes of Acorus and the evolution of monocots.</title>
        <authorList>
            <person name="Ma L."/>
            <person name="Liu K.W."/>
            <person name="Li Z."/>
            <person name="Hsiao Y.Y."/>
            <person name="Qi Y."/>
            <person name="Fu T."/>
            <person name="Tang G.D."/>
            <person name="Zhang D."/>
            <person name="Sun W.H."/>
            <person name="Liu D.K."/>
            <person name="Li Y."/>
            <person name="Chen G.Z."/>
            <person name="Liu X.D."/>
            <person name="Liao X.Y."/>
            <person name="Jiang Y.T."/>
            <person name="Yu X."/>
            <person name="Hao Y."/>
            <person name="Huang J."/>
            <person name="Zhao X.W."/>
            <person name="Ke S."/>
            <person name="Chen Y.Y."/>
            <person name="Wu W.L."/>
            <person name="Hsu J.L."/>
            <person name="Lin Y.F."/>
            <person name="Huang M.D."/>
            <person name="Li C.Y."/>
            <person name="Huang L."/>
            <person name="Wang Z.W."/>
            <person name="Zhao X."/>
            <person name="Zhong W.Y."/>
            <person name="Peng D.H."/>
            <person name="Ahmad S."/>
            <person name="Lan S."/>
            <person name="Zhang J.S."/>
            <person name="Tsai W.C."/>
            <person name="Van de Peer Y."/>
            <person name="Liu Z.J."/>
        </authorList>
    </citation>
    <scope>NUCLEOTIDE SEQUENCE</scope>
    <source>
        <strain evidence="2">SCP</strain>
    </source>
</reference>
<reference evidence="2" key="2">
    <citation type="submission" date="2023-06" db="EMBL/GenBank/DDBJ databases">
        <authorList>
            <person name="Ma L."/>
            <person name="Liu K.-W."/>
            <person name="Li Z."/>
            <person name="Hsiao Y.-Y."/>
            <person name="Qi Y."/>
            <person name="Fu T."/>
            <person name="Tang G."/>
            <person name="Zhang D."/>
            <person name="Sun W.-H."/>
            <person name="Liu D.-K."/>
            <person name="Li Y."/>
            <person name="Chen G.-Z."/>
            <person name="Liu X.-D."/>
            <person name="Liao X.-Y."/>
            <person name="Jiang Y.-T."/>
            <person name="Yu X."/>
            <person name="Hao Y."/>
            <person name="Huang J."/>
            <person name="Zhao X.-W."/>
            <person name="Ke S."/>
            <person name="Chen Y.-Y."/>
            <person name="Wu W.-L."/>
            <person name="Hsu J.-L."/>
            <person name="Lin Y.-F."/>
            <person name="Huang M.-D."/>
            <person name="Li C.-Y."/>
            <person name="Huang L."/>
            <person name="Wang Z.-W."/>
            <person name="Zhao X."/>
            <person name="Zhong W.-Y."/>
            <person name="Peng D.-H."/>
            <person name="Ahmad S."/>
            <person name="Lan S."/>
            <person name="Zhang J.-S."/>
            <person name="Tsai W.-C."/>
            <person name="Van De Peer Y."/>
            <person name="Liu Z.-J."/>
        </authorList>
    </citation>
    <scope>NUCLEOTIDE SEQUENCE</scope>
    <source>
        <strain evidence="2">SCP</strain>
        <tissue evidence="2">Leaves</tissue>
    </source>
</reference>
<dbReference type="Proteomes" id="UP001179952">
    <property type="component" value="Unassembled WGS sequence"/>
</dbReference>
<keyword evidence="3" id="KW-1185">Reference proteome</keyword>
<comment type="caution">
    <text evidence="2">The sequence shown here is derived from an EMBL/GenBank/DDBJ whole genome shotgun (WGS) entry which is preliminary data.</text>
</comment>
<dbReference type="InterPro" id="IPR038947">
    <property type="entry name" value="At3g27210-like"/>
</dbReference>
<dbReference type="PANTHER" id="PTHR34280:SF2">
    <property type="entry name" value="OS01G0920100 PROTEIN"/>
    <property type="match status" value="1"/>
</dbReference>
<protein>
    <submittedName>
        <fullName evidence="2">Uncharacterized protein</fullName>
    </submittedName>
</protein>
<evidence type="ECO:0000313" key="2">
    <source>
        <dbReference type="EMBL" id="KAK1272332.1"/>
    </source>
</evidence>
<dbReference type="EMBL" id="JAUJYN010000005">
    <property type="protein sequence ID" value="KAK1272332.1"/>
    <property type="molecule type" value="Genomic_DNA"/>
</dbReference>
<sequence>MGSCVSVHKDPNSAMRIHFSMCSKAKKVFAPSPSPDEKTPKGVEPISAFGFKSPDFGSKDEAFFDSRAWLDSDCEDDFYSVNGDFTPSRGSTPIHPGSILNKPLIIDGLFDTKSEPSPRKKLAALLQETSLEDKSPDTQNVPNETLEFEKPTNPTQPPKSSNGTPHRSDTNSINNGTPDKEFSDAKHKKERVSKAAQCCLPSLGRSRSPDEKASQMSPG</sequence>
<dbReference type="AlphaFoldDB" id="A0AAV9B8D6"/>
<feature type="compositionally biased region" description="Basic and acidic residues" evidence="1">
    <location>
        <begin position="178"/>
        <end position="187"/>
    </location>
</feature>
<dbReference type="PANTHER" id="PTHR34280">
    <property type="entry name" value="OS01G0920100 PROTEIN"/>
    <property type="match status" value="1"/>
</dbReference>
<feature type="compositionally biased region" description="Polar residues" evidence="1">
    <location>
        <begin position="158"/>
        <end position="177"/>
    </location>
</feature>
<evidence type="ECO:0000256" key="1">
    <source>
        <dbReference type="SAM" id="MobiDB-lite"/>
    </source>
</evidence>
<gene>
    <name evidence="2" type="ORF">QJS04_geneDACA012656</name>
</gene>
<organism evidence="2 3">
    <name type="scientific">Acorus gramineus</name>
    <name type="common">Dwarf sweet flag</name>
    <dbReference type="NCBI Taxonomy" id="55184"/>
    <lineage>
        <taxon>Eukaryota</taxon>
        <taxon>Viridiplantae</taxon>
        <taxon>Streptophyta</taxon>
        <taxon>Embryophyta</taxon>
        <taxon>Tracheophyta</taxon>
        <taxon>Spermatophyta</taxon>
        <taxon>Magnoliopsida</taxon>
        <taxon>Liliopsida</taxon>
        <taxon>Acoraceae</taxon>
        <taxon>Acorus</taxon>
    </lineage>
</organism>
<name>A0AAV9B8D6_ACOGR</name>